<sequence length="54" mass="5833">MPCPFESVLVLILCRSTGVRDPQEEKDTSSINGTCFPGLSTSCFPGPSTRQDQV</sequence>
<gene>
    <name evidence="1" type="ORF">DPMN_096836</name>
</gene>
<keyword evidence="2" id="KW-1185">Reference proteome</keyword>
<protein>
    <submittedName>
        <fullName evidence="1">Uncharacterized protein</fullName>
    </submittedName>
</protein>
<proteinExistence type="predicted"/>
<evidence type="ECO:0000313" key="1">
    <source>
        <dbReference type="EMBL" id="KAH3854299.1"/>
    </source>
</evidence>
<evidence type="ECO:0000313" key="2">
    <source>
        <dbReference type="Proteomes" id="UP000828390"/>
    </source>
</evidence>
<dbReference type="AlphaFoldDB" id="A0A9D4LAM6"/>
<dbReference type="Proteomes" id="UP000828390">
    <property type="component" value="Unassembled WGS sequence"/>
</dbReference>
<reference evidence="1" key="2">
    <citation type="submission" date="2020-11" db="EMBL/GenBank/DDBJ databases">
        <authorList>
            <person name="McCartney M.A."/>
            <person name="Auch B."/>
            <person name="Kono T."/>
            <person name="Mallez S."/>
            <person name="Becker A."/>
            <person name="Gohl D.M."/>
            <person name="Silverstein K.A.T."/>
            <person name="Koren S."/>
            <person name="Bechman K.B."/>
            <person name="Herman A."/>
            <person name="Abrahante J.E."/>
            <person name="Garbe J."/>
        </authorList>
    </citation>
    <scope>NUCLEOTIDE SEQUENCE</scope>
    <source>
        <strain evidence="1">Duluth1</strain>
        <tissue evidence="1">Whole animal</tissue>
    </source>
</reference>
<organism evidence="1 2">
    <name type="scientific">Dreissena polymorpha</name>
    <name type="common">Zebra mussel</name>
    <name type="synonym">Mytilus polymorpha</name>
    <dbReference type="NCBI Taxonomy" id="45954"/>
    <lineage>
        <taxon>Eukaryota</taxon>
        <taxon>Metazoa</taxon>
        <taxon>Spiralia</taxon>
        <taxon>Lophotrochozoa</taxon>
        <taxon>Mollusca</taxon>
        <taxon>Bivalvia</taxon>
        <taxon>Autobranchia</taxon>
        <taxon>Heteroconchia</taxon>
        <taxon>Euheterodonta</taxon>
        <taxon>Imparidentia</taxon>
        <taxon>Neoheterodontei</taxon>
        <taxon>Myida</taxon>
        <taxon>Dreissenoidea</taxon>
        <taxon>Dreissenidae</taxon>
        <taxon>Dreissena</taxon>
    </lineage>
</organism>
<accession>A0A9D4LAM6</accession>
<name>A0A9D4LAM6_DREPO</name>
<comment type="caution">
    <text evidence="1">The sequence shown here is derived from an EMBL/GenBank/DDBJ whole genome shotgun (WGS) entry which is preliminary data.</text>
</comment>
<dbReference type="EMBL" id="JAIWYP010000003">
    <property type="protein sequence ID" value="KAH3854299.1"/>
    <property type="molecule type" value="Genomic_DNA"/>
</dbReference>
<reference evidence="1" key="1">
    <citation type="journal article" date="2019" name="bioRxiv">
        <title>The Genome of the Zebra Mussel, Dreissena polymorpha: A Resource for Invasive Species Research.</title>
        <authorList>
            <person name="McCartney M.A."/>
            <person name="Auch B."/>
            <person name="Kono T."/>
            <person name="Mallez S."/>
            <person name="Zhang Y."/>
            <person name="Obille A."/>
            <person name="Becker A."/>
            <person name="Abrahante J.E."/>
            <person name="Garbe J."/>
            <person name="Badalamenti J.P."/>
            <person name="Herman A."/>
            <person name="Mangelson H."/>
            <person name="Liachko I."/>
            <person name="Sullivan S."/>
            <person name="Sone E.D."/>
            <person name="Koren S."/>
            <person name="Silverstein K.A.T."/>
            <person name="Beckman K.B."/>
            <person name="Gohl D.M."/>
        </authorList>
    </citation>
    <scope>NUCLEOTIDE SEQUENCE</scope>
    <source>
        <strain evidence="1">Duluth1</strain>
        <tissue evidence="1">Whole animal</tissue>
    </source>
</reference>